<dbReference type="AlphaFoldDB" id="A0A6C0BHC2"/>
<accession>A0A6C0BHC2</accession>
<organism evidence="1">
    <name type="scientific">viral metagenome</name>
    <dbReference type="NCBI Taxonomy" id="1070528"/>
    <lineage>
        <taxon>unclassified sequences</taxon>
        <taxon>metagenomes</taxon>
        <taxon>organismal metagenomes</taxon>
    </lineage>
</organism>
<protein>
    <submittedName>
        <fullName evidence="1">Uncharacterized protein</fullName>
    </submittedName>
</protein>
<name>A0A6C0BHC2_9ZZZZ</name>
<sequence>MYHIITQIQQSCTSIYCIKCTLSYPKKWYDTKLNRCFFCATFHSVYHTRNDILKELEWQFIKSGESDRKEYYQTYLKQMDDWCIHYSIESHKIDQEMEKDIRYTWNIDK</sequence>
<dbReference type="EMBL" id="MN739155">
    <property type="protein sequence ID" value="QHS91124.1"/>
    <property type="molecule type" value="Genomic_DNA"/>
</dbReference>
<reference evidence="1" key="1">
    <citation type="journal article" date="2020" name="Nature">
        <title>Giant virus diversity and host interactions through global metagenomics.</title>
        <authorList>
            <person name="Schulz F."/>
            <person name="Roux S."/>
            <person name="Paez-Espino D."/>
            <person name="Jungbluth S."/>
            <person name="Walsh D.A."/>
            <person name="Denef V.J."/>
            <person name="McMahon K.D."/>
            <person name="Konstantinidis K.T."/>
            <person name="Eloe-Fadrosh E.A."/>
            <person name="Kyrpides N.C."/>
            <person name="Woyke T."/>
        </authorList>
    </citation>
    <scope>NUCLEOTIDE SEQUENCE</scope>
    <source>
        <strain evidence="1">GVMAG-M-3300013004-44</strain>
    </source>
</reference>
<evidence type="ECO:0000313" key="1">
    <source>
        <dbReference type="EMBL" id="QHS91124.1"/>
    </source>
</evidence>
<proteinExistence type="predicted"/>